<comment type="catalytic activity">
    <reaction evidence="1 5">
        <text>L-alanine = D-alanine</text>
        <dbReference type="Rhea" id="RHEA:20249"/>
        <dbReference type="ChEBI" id="CHEBI:57416"/>
        <dbReference type="ChEBI" id="CHEBI:57972"/>
        <dbReference type="EC" id="5.1.1.1"/>
    </reaction>
</comment>
<dbReference type="InterPro" id="IPR029066">
    <property type="entry name" value="PLP-binding_barrel"/>
</dbReference>
<dbReference type="Pfam" id="PF00842">
    <property type="entry name" value="Ala_racemase_C"/>
    <property type="match status" value="1"/>
</dbReference>
<comment type="similarity">
    <text evidence="5">Belongs to the alanine racemase family.</text>
</comment>
<proteinExistence type="inferred from homology"/>
<feature type="binding site" evidence="5 7">
    <location>
        <position position="316"/>
    </location>
    <ligand>
        <name>substrate</name>
    </ligand>
</feature>
<evidence type="ECO:0000313" key="10">
    <source>
        <dbReference type="Proteomes" id="UP000605259"/>
    </source>
</evidence>
<evidence type="ECO:0000256" key="7">
    <source>
        <dbReference type="PIRSR" id="PIRSR600821-52"/>
    </source>
</evidence>
<comment type="caution">
    <text evidence="9">The sequence shown here is derived from an EMBL/GenBank/DDBJ whole genome shotgun (WGS) entry which is preliminary data.</text>
</comment>
<sequence>MKQQTFYRDTWVEINLDCIYNNVVNIKRFIPNATEVIAVVKANAYGHGDVQVAKIALEAGATRLAVAMLDEALHLRRHGITAPIIVLGVVRPQDADIAAEHQIAVTVFRKGWLQEAEQSRMNDRPLHIHLKLDTGMGRLGIRTKEELIELLPFFHMPSFYIEGAYTHFAAADELNTVHVEGQYKKFLCMLDWLKEYDIQPPMIHCANSATSYRFSERVFNAVRIGIGMYGLTPSVEMNSLIPVDNKPAFSLHSRLTHIKKLNVGDTVSYGATYTAEEEEWIGTVAIGYADGWRRSLQGFHVLVDGEKVPIVGRVCMDQLMVRLPRYAPVDTEVILVGQQGEAEVTMEEVASYLDTINYEIPNMIGARVPRVFKRNDEIVEVMTRFSL</sequence>
<feature type="active site" description="Proton acceptor; specific for L-alanine" evidence="5">
    <location>
        <position position="269"/>
    </location>
</feature>
<dbReference type="SMART" id="SM01005">
    <property type="entry name" value="Ala_racemase_C"/>
    <property type="match status" value="1"/>
</dbReference>
<protein>
    <recommendedName>
        <fullName evidence="5">Alanine racemase</fullName>
        <ecNumber evidence="5">5.1.1.1</ecNumber>
    </recommendedName>
</protein>
<evidence type="ECO:0000256" key="6">
    <source>
        <dbReference type="PIRSR" id="PIRSR600821-50"/>
    </source>
</evidence>
<dbReference type="RefSeq" id="WP_188390162.1">
    <property type="nucleotide sequence ID" value="NZ_BMFK01000010.1"/>
</dbReference>
<dbReference type="GO" id="GO:0030632">
    <property type="term" value="P:D-alanine biosynthetic process"/>
    <property type="evidence" value="ECO:0007669"/>
    <property type="project" value="UniProtKB-UniRule"/>
</dbReference>
<evidence type="ECO:0000313" key="9">
    <source>
        <dbReference type="EMBL" id="GGE85568.1"/>
    </source>
</evidence>
<dbReference type="FunFam" id="3.20.20.10:FF:000002">
    <property type="entry name" value="Alanine racemase"/>
    <property type="match status" value="1"/>
</dbReference>
<dbReference type="EMBL" id="BMFK01000010">
    <property type="protein sequence ID" value="GGE85568.1"/>
    <property type="molecule type" value="Genomic_DNA"/>
</dbReference>
<feature type="domain" description="Alanine racemase C-terminal" evidence="8">
    <location>
        <begin position="248"/>
        <end position="373"/>
    </location>
</feature>
<dbReference type="Gene3D" id="2.40.37.10">
    <property type="entry name" value="Lyase, Ornithine Decarboxylase, Chain A, domain 1"/>
    <property type="match status" value="1"/>
</dbReference>
<dbReference type="InterPro" id="IPR000821">
    <property type="entry name" value="Ala_racemase"/>
</dbReference>
<dbReference type="AlphaFoldDB" id="A0A917AYQ6"/>
<dbReference type="InterPro" id="IPR011079">
    <property type="entry name" value="Ala_racemase_C"/>
</dbReference>
<evidence type="ECO:0000256" key="2">
    <source>
        <dbReference type="ARBA" id="ARBA00001933"/>
    </source>
</evidence>
<evidence type="ECO:0000256" key="4">
    <source>
        <dbReference type="ARBA" id="ARBA00023235"/>
    </source>
</evidence>
<dbReference type="GO" id="GO:0005829">
    <property type="term" value="C:cytosol"/>
    <property type="evidence" value="ECO:0007669"/>
    <property type="project" value="TreeGrafter"/>
</dbReference>
<dbReference type="FunFam" id="2.40.37.10:FF:000006">
    <property type="entry name" value="Alanine racemase"/>
    <property type="match status" value="1"/>
</dbReference>
<comment type="function">
    <text evidence="5">Catalyzes the interconversion of L-alanine and D-alanine. May also act on other amino acids.</text>
</comment>
<organism evidence="9 10">
    <name type="scientific">Priestia taiwanensis</name>
    <dbReference type="NCBI Taxonomy" id="1347902"/>
    <lineage>
        <taxon>Bacteria</taxon>
        <taxon>Bacillati</taxon>
        <taxon>Bacillota</taxon>
        <taxon>Bacilli</taxon>
        <taxon>Bacillales</taxon>
        <taxon>Bacillaceae</taxon>
        <taxon>Priestia</taxon>
    </lineage>
</organism>
<dbReference type="PANTHER" id="PTHR30511">
    <property type="entry name" value="ALANINE RACEMASE"/>
    <property type="match status" value="1"/>
</dbReference>
<dbReference type="PROSITE" id="PS00395">
    <property type="entry name" value="ALANINE_RACEMASE"/>
    <property type="match status" value="1"/>
</dbReference>
<dbReference type="Pfam" id="PF01168">
    <property type="entry name" value="Ala_racemase_N"/>
    <property type="match status" value="1"/>
</dbReference>
<dbReference type="InterPro" id="IPR020622">
    <property type="entry name" value="Ala_racemase_pyridoxalP-BS"/>
</dbReference>
<dbReference type="PRINTS" id="PR00992">
    <property type="entry name" value="ALARACEMASE"/>
</dbReference>
<dbReference type="GO" id="GO:0030170">
    <property type="term" value="F:pyridoxal phosphate binding"/>
    <property type="evidence" value="ECO:0007669"/>
    <property type="project" value="UniProtKB-UniRule"/>
</dbReference>
<evidence type="ECO:0000256" key="1">
    <source>
        <dbReference type="ARBA" id="ARBA00000316"/>
    </source>
</evidence>
<comment type="pathway">
    <text evidence="5">Amino-acid biosynthesis; D-alanine biosynthesis; D-alanine from L-alanine: step 1/1.</text>
</comment>
<gene>
    <name evidence="9" type="ORF">GCM10007140_38720</name>
</gene>
<feature type="active site" description="Proton acceptor; specific for D-alanine" evidence="5">
    <location>
        <position position="41"/>
    </location>
</feature>
<feature type="modified residue" description="N6-(pyridoxal phosphate)lysine" evidence="5 6">
    <location>
        <position position="41"/>
    </location>
</feature>
<dbReference type="PANTHER" id="PTHR30511:SF0">
    <property type="entry name" value="ALANINE RACEMASE, CATABOLIC-RELATED"/>
    <property type="match status" value="1"/>
</dbReference>
<comment type="cofactor">
    <cofactor evidence="2 5 6">
        <name>pyridoxal 5'-phosphate</name>
        <dbReference type="ChEBI" id="CHEBI:597326"/>
    </cofactor>
</comment>
<dbReference type="GO" id="GO:0008784">
    <property type="term" value="F:alanine racemase activity"/>
    <property type="evidence" value="ECO:0007669"/>
    <property type="project" value="UniProtKB-UniRule"/>
</dbReference>
<dbReference type="CDD" id="cd00430">
    <property type="entry name" value="PLPDE_III_AR"/>
    <property type="match status" value="1"/>
</dbReference>
<keyword evidence="10" id="KW-1185">Reference proteome</keyword>
<evidence type="ECO:0000256" key="5">
    <source>
        <dbReference type="HAMAP-Rule" id="MF_01201"/>
    </source>
</evidence>
<dbReference type="EC" id="5.1.1.1" evidence="5"/>
<dbReference type="Proteomes" id="UP000605259">
    <property type="component" value="Unassembled WGS sequence"/>
</dbReference>
<dbReference type="HAMAP" id="MF_01201">
    <property type="entry name" value="Ala_racemase"/>
    <property type="match status" value="1"/>
</dbReference>
<dbReference type="InterPro" id="IPR001608">
    <property type="entry name" value="Ala_racemase_N"/>
</dbReference>
<dbReference type="SUPFAM" id="SSF50621">
    <property type="entry name" value="Alanine racemase C-terminal domain-like"/>
    <property type="match status" value="1"/>
</dbReference>
<accession>A0A917AYQ6</accession>
<dbReference type="SUPFAM" id="SSF51419">
    <property type="entry name" value="PLP-binding barrel"/>
    <property type="match status" value="1"/>
</dbReference>
<reference evidence="9" key="1">
    <citation type="journal article" date="2014" name="Int. J. Syst. Evol. Microbiol.">
        <title>Complete genome sequence of Corynebacterium casei LMG S-19264T (=DSM 44701T), isolated from a smear-ripened cheese.</title>
        <authorList>
            <consortium name="US DOE Joint Genome Institute (JGI-PGF)"/>
            <person name="Walter F."/>
            <person name="Albersmeier A."/>
            <person name="Kalinowski J."/>
            <person name="Ruckert C."/>
        </authorList>
    </citation>
    <scope>NUCLEOTIDE SEQUENCE</scope>
    <source>
        <strain evidence="9">CGMCC 1.12698</strain>
    </source>
</reference>
<name>A0A917AYQ6_9BACI</name>
<keyword evidence="3 5" id="KW-0663">Pyridoxal phosphate</keyword>
<dbReference type="Gene3D" id="3.20.20.10">
    <property type="entry name" value="Alanine racemase"/>
    <property type="match status" value="1"/>
</dbReference>
<feature type="binding site" evidence="5 7">
    <location>
        <position position="138"/>
    </location>
    <ligand>
        <name>substrate</name>
    </ligand>
</feature>
<reference evidence="9" key="2">
    <citation type="submission" date="2020-09" db="EMBL/GenBank/DDBJ databases">
        <authorList>
            <person name="Sun Q."/>
            <person name="Zhou Y."/>
        </authorList>
    </citation>
    <scope>NUCLEOTIDE SEQUENCE</scope>
    <source>
        <strain evidence="9">CGMCC 1.12698</strain>
    </source>
</reference>
<dbReference type="GO" id="GO:0009252">
    <property type="term" value="P:peptidoglycan biosynthetic process"/>
    <property type="evidence" value="ECO:0007669"/>
    <property type="project" value="TreeGrafter"/>
</dbReference>
<keyword evidence="4 5" id="KW-0413">Isomerase</keyword>
<evidence type="ECO:0000256" key="3">
    <source>
        <dbReference type="ARBA" id="ARBA00022898"/>
    </source>
</evidence>
<dbReference type="InterPro" id="IPR009006">
    <property type="entry name" value="Ala_racemase/Decarboxylase_C"/>
</dbReference>
<dbReference type="NCBIfam" id="TIGR00492">
    <property type="entry name" value="alr"/>
    <property type="match status" value="1"/>
</dbReference>
<evidence type="ECO:0000259" key="8">
    <source>
        <dbReference type="SMART" id="SM01005"/>
    </source>
</evidence>